<dbReference type="CDD" id="cd08566">
    <property type="entry name" value="GDPD_AtGDE_like"/>
    <property type="match status" value="1"/>
</dbReference>
<dbReference type="Pfam" id="PF03009">
    <property type="entry name" value="GDPD"/>
    <property type="match status" value="1"/>
</dbReference>
<evidence type="ECO:0000313" key="3">
    <source>
        <dbReference type="Proteomes" id="UP000576082"/>
    </source>
</evidence>
<dbReference type="InterPro" id="IPR030395">
    <property type="entry name" value="GP_PDE_dom"/>
</dbReference>
<dbReference type="InterPro" id="IPR032160">
    <property type="entry name" value="DUF4996"/>
</dbReference>
<keyword evidence="3" id="KW-1185">Reference proteome</keyword>
<dbReference type="GO" id="GO:0006644">
    <property type="term" value="P:phospholipid metabolic process"/>
    <property type="evidence" value="ECO:0007669"/>
    <property type="project" value="TreeGrafter"/>
</dbReference>
<dbReference type="Proteomes" id="UP000576082">
    <property type="component" value="Unassembled WGS sequence"/>
</dbReference>
<gene>
    <name evidence="2" type="ORF">HHU12_25370</name>
</gene>
<dbReference type="Pfam" id="PF16387">
    <property type="entry name" value="DUF4996"/>
    <property type="match status" value="1"/>
</dbReference>
<protein>
    <submittedName>
        <fullName evidence="2">Glycerophosphodiester phosphodiesterase family protein</fullName>
    </submittedName>
</protein>
<dbReference type="GO" id="GO:0008889">
    <property type="term" value="F:glycerophosphodiester phosphodiesterase activity"/>
    <property type="evidence" value="ECO:0007669"/>
    <property type="project" value="TreeGrafter"/>
</dbReference>
<dbReference type="InterPro" id="IPR017946">
    <property type="entry name" value="PLC-like_Pdiesterase_TIM-brl"/>
</dbReference>
<dbReference type="SUPFAM" id="SSF51695">
    <property type="entry name" value="PLC-like phosphodiesterases"/>
    <property type="match status" value="1"/>
</dbReference>
<dbReference type="PROSITE" id="PS51257">
    <property type="entry name" value="PROKAR_LIPOPROTEIN"/>
    <property type="match status" value="1"/>
</dbReference>
<dbReference type="AlphaFoldDB" id="A0A7X9XC17"/>
<dbReference type="PROSITE" id="PS51704">
    <property type="entry name" value="GP_PDE"/>
    <property type="match status" value="1"/>
</dbReference>
<accession>A0A7X9XC17</accession>
<proteinExistence type="predicted"/>
<dbReference type="PANTHER" id="PTHR46320:SF1">
    <property type="entry name" value="GLYCEROPHOSPHODIESTER PHOSPHODIESTERASE 1"/>
    <property type="match status" value="1"/>
</dbReference>
<dbReference type="RefSeq" id="WP_169659536.1">
    <property type="nucleotide sequence ID" value="NZ_JABANE010000093.1"/>
</dbReference>
<feature type="domain" description="GP-PDE" evidence="1">
    <location>
        <begin position="58"/>
        <end position="313"/>
    </location>
</feature>
<evidence type="ECO:0000259" key="1">
    <source>
        <dbReference type="PROSITE" id="PS51704"/>
    </source>
</evidence>
<dbReference type="Gene3D" id="3.20.20.190">
    <property type="entry name" value="Phosphatidylinositol (PI) phosphodiesterase"/>
    <property type="match status" value="1"/>
</dbReference>
<reference evidence="2 3" key="1">
    <citation type="submission" date="2020-04" db="EMBL/GenBank/DDBJ databases">
        <title>Flammeovirga sp. SR4, a novel species isolated from seawater.</title>
        <authorList>
            <person name="Wang X."/>
        </authorList>
    </citation>
    <scope>NUCLEOTIDE SEQUENCE [LARGE SCALE GENOMIC DNA]</scope>
    <source>
        <strain evidence="2 3">ATCC 23126</strain>
    </source>
</reference>
<dbReference type="GO" id="GO:0070291">
    <property type="term" value="P:N-acylethanolamine metabolic process"/>
    <property type="evidence" value="ECO:0007669"/>
    <property type="project" value="TreeGrafter"/>
</dbReference>
<evidence type="ECO:0000313" key="2">
    <source>
        <dbReference type="EMBL" id="NME71321.1"/>
    </source>
</evidence>
<dbReference type="GO" id="GO:0006580">
    <property type="term" value="P:ethanolamine metabolic process"/>
    <property type="evidence" value="ECO:0007669"/>
    <property type="project" value="TreeGrafter"/>
</dbReference>
<name>A0A7X9XC17_9BACT</name>
<comment type="caution">
    <text evidence="2">The sequence shown here is derived from an EMBL/GenBank/DDBJ whole genome shotgun (WGS) entry which is preliminary data.</text>
</comment>
<sequence>MKNYKLYITFALTLALGSCNVKQSQAPLQEAKVASPIASKNRAEKILDKIKNPTKDYVLAVAHRGDWRYAPENSLLSIQRCIDLGIDIVELDFRLTKDGHLVAMHDYTVDRTTTGKGKVSDMTLAEVKALRLKSNCGIRYSRQQVPTLEEVMELCKGKIMVNLDKTEGETVQEAYDVLKKTGTVNQGIFKGDDSIEFMREKYGSLMDSIIYFPKVWPRTKDKTAFIANYNREIAPIGYEMIFDEEDCFITEEIKRMNQQGITVQTCALWDDLVAGHNDERVLIEGPDAAWGWLIDNGTNALMTDRPEELIKYLEERGVRNL</sequence>
<dbReference type="GO" id="GO:0005886">
    <property type="term" value="C:plasma membrane"/>
    <property type="evidence" value="ECO:0007669"/>
    <property type="project" value="TreeGrafter"/>
</dbReference>
<dbReference type="EMBL" id="JABANE010000093">
    <property type="protein sequence ID" value="NME71321.1"/>
    <property type="molecule type" value="Genomic_DNA"/>
</dbReference>
<dbReference type="PANTHER" id="PTHR46320">
    <property type="entry name" value="GLYCEROPHOSPHODIESTER PHOSPHODIESTERASE 1"/>
    <property type="match status" value="1"/>
</dbReference>
<organism evidence="2 3">
    <name type="scientific">Flammeovirga aprica JL-4</name>
    <dbReference type="NCBI Taxonomy" id="694437"/>
    <lineage>
        <taxon>Bacteria</taxon>
        <taxon>Pseudomonadati</taxon>
        <taxon>Bacteroidota</taxon>
        <taxon>Cytophagia</taxon>
        <taxon>Cytophagales</taxon>
        <taxon>Flammeovirgaceae</taxon>
        <taxon>Flammeovirga</taxon>
    </lineage>
</organism>